<dbReference type="Gene3D" id="1.20.1070.10">
    <property type="entry name" value="Rhodopsin 7-helix transmembrane proteins"/>
    <property type="match status" value="1"/>
</dbReference>
<evidence type="ECO:0000256" key="8">
    <source>
        <dbReference type="ARBA" id="ARBA00023136"/>
    </source>
</evidence>
<feature type="transmembrane region" description="Helical" evidence="11">
    <location>
        <begin position="275"/>
        <end position="292"/>
    </location>
</feature>
<keyword evidence="6 11" id="KW-1133">Transmembrane helix</keyword>
<dbReference type="OrthoDB" id="9606139at2759"/>
<dbReference type="PANTHER" id="PTHR24062">
    <property type="entry name" value="VOMERONASAL TYPE-1 RECEPTOR"/>
    <property type="match status" value="1"/>
</dbReference>
<protein>
    <recommendedName>
        <fullName evidence="11">Vomeronasal type-1 receptor</fullName>
    </recommendedName>
</protein>
<feature type="transmembrane region" description="Helical" evidence="11">
    <location>
        <begin position="240"/>
        <end position="263"/>
    </location>
</feature>
<gene>
    <name evidence="14" type="primary">LOC100738896</name>
</gene>
<reference evidence="15" key="1">
    <citation type="submission" date="2009-11" db="EMBL/GenBank/DDBJ databases">
        <authorList>
            <consortium name="Porcine genome sequencing project"/>
        </authorList>
    </citation>
    <scope>NUCLEOTIDE SEQUENCE [LARGE SCALE GENOMIC DNA]</scope>
    <source>
        <strain evidence="15">Duroc</strain>
    </source>
</reference>
<evidence type="ECO:0000256" key="5">
    <source>
        <dbReference type="ARBA" id="ARBA00022692"/>
    </source>
</evidence>
<dbReference type="GO" id="GO:0019236">
    <property type="term" value="P:response to pheromone"/>
    <property type="evidence" value="ECO:0007669"/>
    <property type="project" value="UniProtKB-KW"/>
</dbReference>
<keyword evidence="3 11" id="KW-1003">Cell membrane</keyword>
<comment type="similarity">
    <text evidence="2 11">Belongs to the G-protein coupled receptor 1 family.</text>
</comment>
<accession>A0A0G3VNL1</accession>
<feature type="transmembrane region" description="Helical" evidence="11">
    <location>
        <begin position="60"/>
        <end position="80"/>
    </location>
</feature>
<dbReference type="Ensembl" id="ENSSSCT00000040609.2">
    <property type="protein sequence ID" value="ENSSSCP00000057541.2"/>
    <property type="gene ID" value="ENSSSCG00000062829.1"/>
</dbReference>
<comment type="subcellular location">
    <subcellularLocation>
        <location evidence="1 11">Cell membrane</location>
        <topology evidence="1 11">Multi-pass membrane protein</topology>
    </subcellularLocation>
</comment>
<evidence type="ECO:0000259" key="12">
    <source>
        <dbReference type="PROSITE" id="PS50262"/>
    </source>
</evidence>
<feature type="transmembrane region" description="Helical" evidence="11">
    <location>
        <begin position="132"/>
        <end position="152"/>
    </location>
</feature>
<accession>A0A287BN85</accession>
<dbReference type="Proteomes" id="UP000008227">
    <property type="component" value="Chromosome 6"/>
</dbReference>
<evidence type="ECO:0000256" key="1">
    <source>
        <dbReference type="ARBA" id="ARBA00004651"/>
    </source>
</evidence>
<proteinExistence type="inferred from homology"/>
<dbReference type="Pfam" id="PF03402">
    <property type="entry name" value="V1R"/>
    <property type="match status" value="1"/>
</dbReference>
<evidence type="ECO:0000256" key="9">
    <source>
        <dbReference type="ARBA" id="ARBA00023170"/>
    </source>
</evidence>
<reference evidence="14" key="3">
    <citation type="journal article" date="2020" name="Gigascience">
        <title>An improved pig reference genome sequence to enable pig genetics and genomics research.</title>
        <authorList>
            <person name="Warr A."/>
            <person name="Affara N."/>
            <person name="Aken B."/>
            <person name="Beiki H."/>
            <person name="Bickhart D.M."/>
            <person name="Billis K."/>
            <person name="Chow W."/>
            <person name="Eory L."/>
            <person name="Finlayson H.A."/>
            <person name="Flicek P."/>
            <person name="Giron C.G."/>
            <person name="Griffin D.K."/>
            <person name="Hall R."/>
            <person name="Hannum G."/>
            <person name="Hourlier T."/>
            <person name="Howe K."/>
            <person name="Hume D.A."/>
            <person name="Izuogu O."/>
            <person name="Kim K."/>
            <person name="Koren S."/>
            <person name="Liu H."/>
            <person name="Manchanda N."/>
            <person name="Martin F.J."/>
            <person name="Nonneman D.J."/>
            <person name="O'Connor R.E."/>
            <person name="Phillippy A.M."/>
            <person name="Rohrer G.A."/>
            <person name="Rosen B.D."/>
            <person name="Rund L.A."/>
            <person name="Sargent C.A."/>
            <person name="Schook L.B."/>
            <person name="Schroeder S.G."/>
            <person name="Schwartz A.S."/>
            <person name="Skinner B.M."/>
            <person name="Talbot R."/>
            <person name="Tseng E."/>
            <person name="Tuggle C.K."/>
            <person name="Watson M."/>
            <person name="Smith T.P.L."/>
            <person name="Archibald A.L."/>
        </authorList>
    </citation>
    <scope>NUCLEOTIDE SEQUENCE [LARGE SCALE GENOMIC DNA]</scope>
    <source>
        <strain evidence="14">Duroc</strain>
    </source>
</reference>
<evidence type="ECO:0000256" key="6">
    <source>
        <dbReference type="ARBA" id="ARBA00022989"/>
    </source>
</evidence>
<keyword evidence="8 11" id="KW-0472">Membrane</keyword>
<evidence type="ECO:0000256" key="11">
    <source>
        <dbReference type="RuleBase" id="RU364061"/>
    </source>
</evidence>
<keyword evidence="15" id="KW-1185">Reference proteome</keyword>
<evidence type="ECO:0000313" key="13">
    <source>
        <dbReference type="EMBL" id="AKL82266.1"/>
    </source>
</evidence>
<reference evidence="13" key="2">
    <citation type="submission" date="2015-04" db="EMBL/GenBank/DDBJ databases">
        <title>Analysis of the pheromone receptor repertoire and expression in swine: low allelic diversity of vomeronsal receptor 1 (V1R).</title>
        <authorList>
            <person name="Dinka H."/>
        </authorList>
    </citation>
    <scope>NUCLEOTIDE SEQUENCE</scope>
</reference>
<keyword evidence="7 11" id="KW-0297">G-protein coupled receptor</keyword>
<evidence type="ECO:0000313" key="14">
    <source>
        <dbReference type="Ensembl" id="ENSSSCP00000057541.2"/>
    </source>
</evidence>
<feature type="domain" description="G-protein coupled receptors family 1 profile" evidence="12">
    <location>
        <begin position="27"/>
        <end position="290"/>
    </location>
</feature>
<feature type="transmembrane region" description="Helical" evidence="11">
    <location>
        <begin position="187"/>
        <end position="211"/>
    </location>
</feature>
<dbReference type="InterPro" id="IPR017452">
    <property type="entry name" value="GPCR_Rhodpsn_7TM"/>
</dbReference>
<feature type="transmembrane region" description="Helical" evidence="11">
    <location>
        <begin position="20"/>
        <end position="39"/>
    </location>
</feature>
<reference evidence="14" key="4">
    <citation type="submission" date="2025-05" db="UniProtKB">
        <authorList>
            <consortium name="Ensembl"/>
        </authorList>
    </citation>
    <scope>IDENTIFICATION</scope>
</reference>
<dbReference type="RefSeq" id="XP_003481962.1">
    <property type="nucleotide sequence ID" value="XM_003481914.1"/>
</dbReference>
<dbReference type="KEGG" id="ssc:100738896"/>
<dbReference type="GO" id="GO:0007606">
    <property type="term" value="P:sensory perception of chemical stimulus"/>
    <property type="evidence" value="ECO:0007669"/>
    <property type="project" value="UniProtKB-ARBA"/>
</dbReference>
<evidence type="ECO:0000313" key="15">
    <source>
        <dbReference type="Proteomes" id="UP000008227"/>
    </source>
</evidence>
<evidence type="ECO:0000256" key="10">
    <source>
        <dbReference type="ARBA" id="ARBA00023224"/>
    </source>
</evidence>
<dbReference type="SUPFAM" id="SSF81321">
    <property type="entry name" value="Family A G protein-coupled receptor-like"/>
    <property type="match status" value="1"/>
</dbReference>
<evidence type="ECO:0000256" key="4">
    <source>
        <dbReference type="ARBA" id="ARBA00022507"/>
    </source>
</evidence>
<keyword evidence="9 11" id="KW-0675">Receptor</keyword>
<dbReference type="GO" id="GO:0005550">
    <property type="term" value="F:pheromone binding"/>
    <property type="evidence" value="ECO:0000318"/>
    <property type="project" value="GO_Central"/>
</dbReference>
<dbReference type="PROSITE" id="PS50262">
    <property type="entry name" value="G_PROTEIN_RECEP_F1_2"/>
    <property type="match status" value="1"/>
</dbReference>
<sequence length="309" mass="34741">MHFQKDILGTTSQAALKTLYLLQMGVGSLANVILFFHNISPILLGHKQRPTYTILSHMAVANLMVLFSSGIPHIMTAFVWRKPLSSLGCKCVYYLQRVSRSTTLCSTCVLSTCQFLTLMLGRAERTVLRGRVFRFTGSFCCICWVSNVLMYIDVPLRIAGSQHTHNYTDTQGSWFCSSSAPNPGLGYLWSISDVVFIGLMAWSSGSMLLLLHRHHQRVQYIHGPTGCHQYLPEDRATRTILMLVVAFVFFSVLNSIFASYISAFSDFHLRLLQTSSFLVSCFPTISPFLLLLRDPRPLKLCSWVVGNHA</sequence>
<dbReference type="InterPro" id="IPR004072">
    <property type="entry name" value="Vmron_rcpt_1"/>
</dbReference>
<accession>A0A4X1TRD8</accession>
<dbReference type="GO" id="GO:0016503">
    <property type="term" value="F:pheromone receptor activity"/>
    <property type="evidence" value="ECO:0007669"/>
    <property type="project" value="InterPro"/>
</dbReference>
<evidence type="ECO:0000256" key="2">
    <source>
        <dbReference type="ARBA" id="ARBA00010663"/>
    </source>
</evidence>
<dbReference type="AlphaFoldDB" id="A0A0G3VNL1"/>
<dbReference type="GeneTree" id="ENSGT00960000186612"/>
<dbReference type="EMBL" id="KR093985">
    <property type="protein sequence ID" value="AKL82266.1"/>
    <property type="molecule type" value="Genomic_DNA"/>
</dbReference>
<organism evidence="13">
    <name type="scientific">Sus scrofa</name>
    <name type="common">Pig</name>
    <dbReference type="NCBI Taxonomy" id="9823"/>
    <lineage>
        <taxon>Eukaryota</taxon>
        <taxon>Metazoa</taxon>
        <taxon>Chordata</taxon>
        <taxon>Craniata</taxon>
        <taxon>Vertebrata</taxon>
        <taxon>Euteleostomi</taxon>
        <taxon>Mammalia</taxon>
        <taxon>Eutheria</taxon>
        <taxon>Laurasiatheria</taxon>
        <taxon>Artiodactyla</taxon>
        <taxon>Suina</taxon>
        <taxon>Suidae</taxon>
        <taxon>Sus</taxon>
    </lineage>
</organism>
<evidence type="ECO:0000256" key="3">
    <source>
        <dbReference type="ARBA" id="ARBA00022475"/>
    </source>
</evidence>
<dbReference type="FunFam" id="1.20.1070.10:FF:000120">
    <property type="entry name" value="Vomeronasal type-1 receptor"/>
    <property type="match status" value="1"/>
</dbReference>
<evidence type="ECO:0000256" key="7">
    <source>
        <dbReference type="ARBA" id="ARBA00023040"/>
    </source>
</evidence>
<keyword evidence="4 11" id="KW-0589">Pheromone response</keyword>
<dbReference type="GO" id="GO:0005886">
    <property type="term" value="C:plasma membrane"/>
    <property type="evidence" value="ECO:0000318"/>
    <property type="project" value="GO_Central"/>
</dbReference>
<name>A0A0G3VNL1_PIG</name>
<dbReference type="GeneID" id="100738896"/>
<keyword evidence="5 11" id="KW-0812">Transmembrane</keyword>
<keyword evidence="10 11" id="KW-0807">Transducer</keyword>